<dbReference type="Pfam" id="PF01243">
    <property type="entry name" value="PNPOx_N"/>
    <property type="match status" value="1"/>
</dbReference>
<dbReference type="InterPro" id="IPR011576">
    <property type="entry name" value="Pyridox_Oxase_N"/>
</dbReference>
<dbReference type="InterPro" id="IPR012349">
    <property type="entry name" value="Split_barrel_FMN-bd"/>
</dbReference>
<dbReference type="STRING" id="1798525.A3G90_02700"/>
<evidence type="ECO:0000313" key="3">
    <source>
        <dbReference type="EMBL" id="OGG84952.1"/>
    </source>
</evidence>
<gene>
    <name evidence="3" type="ORF">A3G90_02700</name>
</gene>
<dbReference type="GO" id="GO:0016627">
    <property type="term" value="F:oxidoreductase activity, acting on the CH-CH group of donors"/>
    <property type="evidence" value="ECO:0007669"/>
    <property type="project" value="TreeGrafter"/>
</dbReference>
<dbReference type="AlphaFoldDB" id="A0A1F6FGG5"/>
<comment type="caution">
    <text evidence="3">The sequence shown here is derived from an EMBL/GenBank/DDBJ whole genome shotgun (WGS) entry which is preliminary data.</text>
</comment>
<evidence type="ECO:0000259" key="2">
    <source>
        <dbReference type="Pfam" id="PF01243"/>
    </source>
</evidence>
<evidence type="ECO:0000256" key="1">
    <source>
        <dbReference type="ARBA" id="ARBA00023002"/>
    </source>
</evidence>
<dbReference type="EMBL" id="MFMM01000001">
    <property type="protein sequence ID" value="OGG84952.1"/>
    <property type="molecule type" value="Genomic_DNA"/>
</dbReference>
<accession>A0A1F6FGG5</accession>
<organism evidence="3 4">
    <name type="scientific">Candidatus Kaiserbacteria bacterium RIFCSPLOWO2_12_FULL_45_26</name>
    <dbReference type="NCBI Taxonomy" id="1798525"/>
    <lineage>
        <taxon>Bacteria</taxon>
        <taxon>Candidatus Kaiseribacteriota</taxon>
    </lineage>
</organism>
<name>A0A1F6FGG5_9BACT</name>
<dbReference type="SUPFAM" id="SSF50475">
    <property type="entry name" value="FMN-binding split barrel"/>
    <property type="match status" value="1"/>
</dbReference>
<proteinExistence type="predicted"/>
<dbReference type="InterPro" id="IPR052019">
    <property type="entry name" value="F420H2_bilvrd_red/Heme_oxyg"/>
</dbReference>
<sequence>MNESDKQEVLTFLRSHQLMALSTVSPIGAPESSVLYMYVDDEFNTYCLTREATRKYVNVMSNDMASIITVDEDSVEVAEITGRASVVYDEDEIARVTEELHKIVAVRKSEYWLPPVDQIDGDVYVLIKVVPTMVKYVDYADVTKNMKAQPKYITFNFASLE</sequence>
<dbReference type="GO" id="GO:0005829">
    <property type="term" value="C:cytosol"/>
    <property type="evidence" value="ECO:0007669"/>
    <property type="project" value="TreeGrafter"/>
</dbReference>
<reference evidence="3 4" key="1">
    <citation type="journal article" date="2016" name="Nat. Commun.">
        <title>Thousands of microbial genomes shed light on interconnected biogeochemical processes in an aquifer system.</title>
        <authorList>
            <person name="Anantharaman K."/>
            <person name="Brown C.T."/>
            <person name="Hug L.A."/>
            <person name="Sharon I."/>
            <person name="Castelle C.J."/>
            <person name="Probst A.J."/>
            <person name="Thomas B.C."/>
            <person name="Singh A."/>
            <person name="Wilkins M.J."/>
            <person name="Karaoz U."/>
            <person name="Brodie E.L."/>
            <person name="Williams K.H."/>
            <person name="Hubbard S.S."/>
            <person name="Banfield J.F."/>
        </authorList>
    </citation>
    <scope>NUCLEOTIDE SEQUENCE [LARGE SCALE GENOMIC DNA]</scope>
</reference>
<dbReference type="PANTHER" id="PTHR35176:SF6">
    <property type="entry name" value="HEME OXYGENASE HI_0854-RELATED"/>
    <property type="match status" value="1"/>
</dbReference>
<keyword evidence="1" id="KW-0560">Oxidoreductase</keyword>
<feature type="domain" description="Pyridoxamine 5'-phosphate oxidase N-terminal" evidence="2">
    <location>
        <begin position="6"/>
        <end position="115"/>
    </location>
</feature>
<dbReference type="PANTHER" id="PTHR35176">
    <property type="entry name" value="HEME OXYGENASE HI_0854-RELATED"/>
    <property type="match status" value="1"/>
</dbReference>
<dbReference type="Proteomes" id="UP000177325">
    <property type="component" value="Unassembled WGS sequence"/>
</dbReference>
<dbReference type="GO" id="GO:0070967">
    <property type="term" value="F:coenzyme F420 binding"/>
    <property type="evidence" value="ECO:0007669"/>
    <property type="project" value="TreeGrafter"/>
</dbReference>
<evidence type="ECO:0000313" key="4">
    <source>
        <dbReference type="Proteomes" id="UP000177325"/>
    </source>
</evidence>
<dbReference type="Gene3D" id="2.30.110.10">
    <property type="entry name" value="Electron Transport, Fmn-binding Protein, Chain A"/>
    <property type="match status" value="1"/>
</dbReference>
<protein>
    <recommendedName>
        <fullName evidence="2">Pyridoxamine 5'-phosphate oxidase N-terminal domain-containing protein</fullName>
    </recommendedName>
</protein>